<proteinExistence type="predicted"/>
<sequence>MTGKRYWRRGIYAFRNMEASRLPLDTDAQMEDCHEMEEDDGDAAAPDQSFDRDLERYYRKNEKTQNYL</sequence>
<evidence type="ECO:0000313" key="2">
    <source>
        <dbReference type="EMBL" id="KAJ1192063.1"/>
    </source>
</evidence>
<evidence type="ECO:0000313" key="3">
    <source>
        <dbReference type="Proteomes" id="UP001066276"/>
    </source>
</evidence>
<protein>
    <submittedName>
        <fullName evidence="2">Uncharacterized protein</fullName>
    </submittedName>
</protein>
<name>A0AAV7USL4_PLEWA</name>
<comment type="caution">
    <text evidence="2">The sequence shown here is derived from an EMBL/GenBank/DDBJ whole genome shotgun (WGS) entry which is preliminary data.</text>
</comment>
<feature type="compositionally biased region" description="Acidic residues" evidence="1">
    <location>
        <begin position="28"/>
        <end position="42"/>
    </location>
</feature>
<feature type="region of interest" description="Disordered" evidence="1">
    <location>
        <begin position="26"/>
        <end position="54"/>
    </location>
</feature>
<reference evidence="2" key="1">
    <citation type="journal article" date="2022" name="bioRxiv">
        <title>Sequencing and chromosome-scale assembly of the giantPleurodeles waltlgenome.</title>
        <authorList>
            <person name="Brown T."/>
            <person name="Elewa A."/>
            <person name="Iarovenko S."/>
            <person name="Subramanian E."/>
            <person name="Araus A.J."/>
            <person name="Petzold A."/>
            <person name="Susuki M."/>
            <person name="Suzuki K.-i.T."/>
            <person name="Hayashi T."/>
            <person name="Toyoda A."/>
            <person name="Oliveira C."/>
            <person name="Osipova E."/>
            <person name="Leigh N.D."/>
            <person name="Simon A."/>
            <person name="Yun M.H."/>
        </authorList>
    </citation>
    <scope>NUCLEOTIDE SEQUENCE</scope>
    <source>
        <strain evidence="2">20211129_DDA</strain>
        <tissue evidence="2">Liver</tissue>
    </source>
</reference>
<dbReference type="EMBL" id="JANPWB010000004">
    <property type="protein sequence ID" value="KAJ1192063.1"/>
    <property type="molecule type" value="Genomic_DNA"/>
</dbReference>
<organism evidence="2 3">
    <name type="scientific">Pleurodeles waltl</name>
    <name type="common">Iberian ribbed newt</name>
    <dbReference type="NCBI Taxonomy" id="8319"/>
    <lineage>
        <taxon>Eukaryota</taxon>
        <taxon>Metazoa</taxon>
        <taxon>Chordata</taxon>
        <taxon>Craniata</taxon>
        <taxon>Vertebrata</taxon>
        <taxon>Euteleostomi</taxon>
        <taxon>Amphibia</taxon>
        <taxon>Batrachia</taxon>
        <taxon>Caudata</taxon>
        <taxon>Salamandroidea</taxon>
        <taxon>Salamandridae</taxon>
        <taxon>Pleurodelinae</taxon>
        <taxon>Pleurodeles</taxon>
    </lineage>
</organism>
<dbReference type="AlphaFoldDB" id="A0AAV7USL4"/>
<dbReference type="Proteomes" id="UP001066276">
    <property type="component" value="Chromosome 2_2"/>
</dbReference>
<accession>A0AAV7USL4</accession>
<evidence type="ECO:0000256" key="1">
    <source>
        <dbReference type="SAM" id="MobiDB-lite"/>
    </source>
</evidence>
<gene>
    <name evidence="2" type="ORF">NDU88_001375</name>
</gene>
<keyword evidence="3" id="KW-1185">Reference proteome</keyword>